<protein>
    <recommendedName>
        <fullName evidence="8">UbiA prenyltransferase</fullName>
    </recommendedName>
</protein>
<accession>A0A4Y7PXB1</accession>
<dbReference type="GO" id="GO:0016765">
    <property type="term" value="F:transferase activity, transferring alkyl or aryl (other than methyl) groups"/>
    <property type="evidence" value="ECO:0007669"/>
    <property type="project" value="InterPro"/>
</dbReference>
<evidence type="ECO:0000256" key="2">
    <source>
        <dbReference type="ARBA" id="ARBA00022692"/>
    </source>
</evidence>
<dbReference type="Gene3D" id="1.10.357.140">
    <property type="entry name" value="UbiA prenyltransferase"/>
    <property type="match status" value="1"/>
</dbReference>
<dbReference type="STRING" id="50990.A0A4Y7PXB1"/>
<dbReference type="EMBL" id="ML170193">
    <property type="protein sequence ID" value="TDL19775.1"/>
    <property type="molecule type" value="Genomic_DNA"/>
</dbReference>
<gene>
    <name evidence="6" type="ORF">BD410DRAFT_773472</name>
</gene>
<evidence type="ECO:0000256" key="3">
    <source>
        <dbReference type="ARBA" id="ARBA00022989"/>
    </source>
</evidence>
<dbReference type="Proteomes" id="UP000294933">
    <property type="component" value="Unassembled WGS sequence"/>
</dbReference>
<dbReference type="OrthoDB" id="2753389at2759"/>
<dbReference type="AlphaFoldDB" id="A0A4Y7PXB1"/>
<evidence type="ECO:0008006" key="8">
    <source>
        <dbReference type="Google" id="ProtNLM"/>
    </source>
</evidence>
<feature type="transmembrane region" description="Helical" evidence="5">
    <location>
        <begin position="112"/>
        <end position="138"/>
    </location>
</feature>
<sequence length="246" mass="26181">MSSASTSVANAFVTLTQVSRPASWIFGPILYTIGRIHSRSPLNLTISAVLCLLAQMFALSSPLCIIVFGVNDVFDYASDVQNPRKLADNLEGGVLAPQSHQLVLRAAKISTFFIFATFGLTTTLTTLSITALLLLFSWSYSTPPIRLKSIPVIDSLSNGLIVLLTYLIGFSSSSESGLSFSEVPLRGKGGVFALCTTGVHALGAVLDAEFDEKVGVRSVAVGLGQRGAAAFGAMCLYVFTFSIFFF</sequence>
<evidence type="ECO:0000313" key="6">
    <source>
        <dbReference type="EMBL" id="TDL19775.1"/>
    </source>
</evidence>
<keyword evidence="3 5" id="KW-1133">Transmembrane helix</keyword>
<proteinExistence type="predicted"/>
<dbReference type="Gene3D" id="1.20.120.1780">
    <property type="entry name" value="UbiA prenyltransferase"/>
    <property type="match status" value="1"/>
</dbReference>
<comment type="subcellular location">
    <subcellularLocation>
        <location evidence="1">Membrane</location>
        <topology evidence="1">Multi-pass membrane protein</topology>
    </subcellularLocation>
</comment>
<organism evidence="6 7">
    <name type="scientific">Rickenella mellea</name>
    <dbReference type="NCBI Taxonomy" id="50990"/>
    <lineage>
        <taxon>Eukaryota</taxon>
        <taxon>Fungi</taxon>
        <taxon>Dikarya</taxon>
        <taxon>Basidiomycota</taxon>
        <taxon>Agaricomycotina</taxon>
        <taxon>Agaricomycetes</taxon>
        <taxon>Hymenochaetales</taxon>
        <taxon>Rickenellaceae</taxon>
        <taxon>Rickenella</taxon>
    </lineage>
</organism>
<feature type="transmembrane region" description="Helical" evidence="5">
    <location>
        <begin position="150"/>
        <end position="169"/>
    </location>
</feature>
<keyword evidence="2 5" id="KW-0812">Transmembrane</keyword>
<feature type="transmembrane region" description="Helical" evidence="5">
    <location>
        <begin position="44"/>
        <end position="70"/>
    </location>
</feature>
<evidence type="ECO:0000256" key="1">
    <source>
        <dbReference type="ARBA" id="ARBA00004141"/>
    </source>
</evidence>
<dbReference type="InterPro" id="IPR000537">
    <property type="entry name" value="UbiA_prenyltransferase"/>
</dbReference>
<feature type="transmembrane region" description="Helical" evidence="5">
    <location>
        <begin position="227"/>
        <end position="245"/>
    </location>
</feature>
<keyword evidence="4 5" id="KW-0472">Membrane</keyword>
<dbReference type="GO" id="GO:0016020">
    <property type="term" value="C:membrane"/>
    <property type="evidence" value="ECO:0007669"/>
    <property type="project" value="UniProtKB-SubCell"/>
</dbReference>
<dbReference type="Pfam" id="PF01040">
    <property type="entry name" value="UbiA"/>
    <property type="match status" value="1"/>
</dbReference>
<evidence type="ECO:0000313" key="7">
    <source>
        <dbReference type="Proteomes" id="UP000294933"/>
    </source>
</evidence>
<dbReference type="InterPro" id="IPR044878">
    <property type="entry name" value="UbiA_sf"/>
</dbReference>
<name>A0A4Y7PXB1_9AGAM</name>
<reference evidence="6 7" key="1">
    <citation type="submission" date="2018-06" db="EMBL/GenBank/DDBJ databases">
        <title>A transcriptomic atlas of mushroom development highlights an independent origin of complex multicellularity.</title>
        <authorList>
            <consortium name="DOE Joint Genome Institute"/>
            <person name="Krizsan K."/>
            <person name="Almasi E."/>
            <person name="Merenyi Z."/>
            <person name="Sahu N."/>
            <person name="Viragh M."/>
            <person name="Koszo T."/>
            <person name="Mondo S."/>
            <person name="Kiss B."/>
            <person name="Balint B."/>
            <person name="Kues U."/>
            <person name="Barry K."/>
            <person name="Hegedus J.C."/>
            <person name="Henrissat B."/>
            <person name="Johnson J."/>
            <person name="Lipzen A."/>
            <person name="Ohm R."/>
            <person name="Nagy I."/>
            <person name="Pangilinan J."/>
            <person name="Yan J."/>
            <person name="Xiong Y."/>
            <person name="Grigoriev I.V."/>
            <person name="Hibbett D.S."/>
            <person name="Nagy L.G."/>
        </authorList>
    </citation>
    <scope>NUCLEOTIDE SEQUENCE [LARGE SCALE GENOMIC DNA]</scope>
    <source>
        <strain evidence="6 7">SZMC22713</strain>
    </source>
</reference>
<evidence type="ECO:0000256" key="4">
    <source>
        <dbReference type="ARBA" id="ARBA00023136"/>
    </source>
</evidence>
<evidence type="ECO:0000256" key="5">
    <source>
        <dbReference type="SAM" id="Phobius"/>
    </source>
</evidence>
<dbReference type="VEuPathDB" id="FungiDB:BD410DRAFT_773472"/>
<keyword evidence="7" id="KW-1185">Reference proteome</keyword>